<sequence length="45" mass="4619">MAVALHVLGALMGFCTLAAYACLRAGAESERAMEDAFAEASGEGR</sequence>
<dbReference type="Proteomes" id="UP001232750">
    <property type="component" value="Unassembled WGS sequence"/>
</dbReference>
<proteinExistence type="predicted"/>
<accession>A0ABT7DMR4</accession>
<protein>
    <recommendedName>
        <fullName evidence="3">DUF3789 domain-containing protein</fullName>
    </recommendedName>
</protein>
<keyword evidence="2" id="KW-1185">Reference proteome</keyword>
<name>A0ABT7DMR4_9ACTN</name>
<gene>
    <name evidence="1" type="ORF">QNJ86_03515</name>
</gene>
<evidence type="ECO:0000313" key="2">
    <source>
        <dbReference type="Proteomes" id="UP001232750"/>
    </source>
</evidence>
<dbReference type="EMBL" id="JASJEU010000007">
    <property type="protein sequence ID" value="MDJ1649861.1"/>
    <property type="molecule type" value="Genomic_DNA"/>
</dbReference>
<reference evidence="1 2" key="1">
    <citation type="submission" date="2023-05" db="EMBL/GenBank/DDBJ databases">
        <title>Gordonibacter KGMB12511T sp. nov., isolated from faeces of healthy Korean.</title>
        <authorList>
            <person name="Kim H.S."/>
            <person name="Kim J.-S."/>
            <person name="Suh M.K."/>
            <person name="Eom M.K."/>
            <person name="Do H.E."/>
            <person name="Lee J.-S."/>
        </authorList>
    </citation>
    <scope>NUCLEOTIDE SEQUENCE [LARGE SCALE GENOMIC DNA]</scope>
    <source>
        <strain evidence="1 2">KGMB12511</strain>
    </source>
</reference>
<evidence type="ECO:0000313" key="1">
    <source>
        <dbReference type="EMBL" id="MDJ1649861.1"/>
    </source>
</evidence>
<dbReference type="RefSeq" id="WP_283831208.1">
    <property type="nucleotide sequence ID" value="NZ_JASJEU010000007.1"/>
</dbReference>
<organism evidence="1 2">
    <name type="scientific">Gordonibacter faecis</name>
    <dbReference type="NCBI Taxonomy" id="3047475"/>
    <lineage>
        <taxon>Bacteria</taxon>
        <taxon>Bacillati</taxon>
        <taxon>Actinomycetota</taxon>
        <taxon>Coriobacteriia</taxon>
        <taxon>Eggerthellales</taxon>
        <taxon>Eggerthellaceae</taxon>
        <taxon>Gordonibacter</taxon>
    </lineage>
</organism>
<evidence type="ECO:0008006" key="3">
    <source>
        <dbReference type="Google" id="ProtNLM"/>
    </source>
</evidence>
<comment type="caution">
    <text evidence="1">The sequence shown here is derived from an EMBL/GenBank/DDBJ whole genome shotgun (WGS) entry which is preliminary data.</text>
</comment>